<sequence length="194" mass="21634">MEDVRRSMKNPTQPVPAEIPHHRHPMCLDIRLNRVADIAERIARLHCLNPLEQRVMGDLNQPLCLTRQAARDIHPARIAEPAIKDHRHIDVQNVAVGNDLWPRNAVADDMVDRNTRGVFVALVANRRRNRARCCNAVGDVAVNFLGGDAGHHQGRDLIKDFRREATRSTHASEILCLVYSDAVLGNPAAGIVHG</sequence>
<dbReference type="EMBL" id="MLJW01002022">
    <property type="protein sequence ID" value="OIQ75903.1"/>
    <property type="molecule type" value="Genomic_DNA"/>
</dbReference>
<evidence type="ECO:0000256" key="1">
    <source>
        <dbReference type="SAM" id="MobiDB-lite"/>
    </source>
</evidence>
<comment type="caution">
    <text evidence="2">The sequence shown here is derived from an EMBL/GenBank/DDBJ whole genome shotgun (WGS) entry which is preliminary data.</text>
</comment>
<reference evidence="2" key="1">
    <citation type="submission" date="2016-10" db="EMBL/GenBank/DDBJ databases">
        <title>Sequence of Gallionella enrichment culture.</title>
        <authorList>
            <person name="Poehlein A."/>
            <person name="Muehling M."/>
            <person name="Daniel R."/>
        </authorList>
    </citation>
    <scope>NUCLEOTIDE SEQUENCE</scope>
</reference>
<feature type="region of interest" description="Disordered" evidence="1">
    <location>
        <begin position="1"/>
        <end position="20"/>
    </location>
</feature>
<gene>
    <name evidence="2" type="ORF">GALL_424280</name>
</gene>
<organism evidence="2">
    <name type="scientific">mine drainage metagenome</name>
    <dbReference type="NCBI Taxonomy" id="410659"/>
    <lineage>
        <taxon>unclassified sequences</taxon>
        <taxon>metagenomes</taxon>
        <taxon>ecological metagenomes</taxon>
    </lineage>
</organism>
<accession>A0A1J5Q7C2</accession>
<proteinExistence type="predicted"/>
<protein>
    <submittedName>
        <fullName evidence="2">Uncharacterized protein</fullName>
    </submittedName>
</protein>
<name>A0A1J5Q7C2_9ZZZZ</name>
<dbReference type="AlphaFoldDB" id="A0A1J5Q7C2"/>
<evidence type="ECO:0000313" key="2">
    <source>
        <dbReference type="EMBL" id="OIQ75903.1"/>
    </source>
</evidence>